<keyword evidence="2" id="KW-1185">Reference proteome</keyword>
<organism evidence="1 2">
    <name type="scientific">Shewanella livingstonensis</name>
    <dbReference type="NCBI Taxonomy" id="150120"/>
    <lineage>
        <taxon>Bacteria</taxon>
        <taxon>Pseudomonadati</taxon>
        <taxon>Pseudomonadota</taxon>
        <taxon>Gammaproteobacteria</taxon>
        <taxon>Alteromonadales</taxon>
        <taxon>Shewanellaceae</taxon>
        <taxon>Shewanella</taxon>
    </lineage>
</organism>
<gene>
    <name evidence="1" type="ORF">EGC82_09715</name>
</gene>
<dbReference type="RefSeq" id="WP_124730578.1">
    <property type="nucleotide sequence ID" value="NZ_CBCSKC010000099.1"/>
</dbReference>
<reference evidence="2" key="1">
    <citation type="submission" date="2018-11" db="EMBL/GenBank/DDBJ databases">
        <title>Shewanella sp. M2.</title>
        <authorList>
            <person name="Hwang Y.J."/>
            <person name="Hwang C.Y."/>
        </authorList>
    </citation>
    <scope>NUCLEOTIDE SEQUENCE [LARGE SCALE GENOMIC DNA]</scope>
    <source>
        <strain evidence="2">LMG 19866</strain>
    </source>
</reference>
<proteinExistence type="predicted"/>
<dbReference type="EMBL" id="CP034015">
    <property type="protein sequence ID" value="AZG73016.1"/>
    <property type="molecule type" value="Genomic_DNA"/>
</dbReference>
<evidence type="ECO:0000313" key="2">
    <source>
        <dbReference type="Proteomes" id="UP000278035"/>
    </source>
</evidence>
<accession>A0A3G8LTR6</accession>
<dbReference type="KEGG" id="slj:EGC82_09715"/>
<dbReference type="Proteomes" id="UP000278035">
    <property type="component" value="Chromosome"/>
</dbReference>
<evidence type="ECO:0000313" key="1">
    <source>
        <dbReference type="EMBL" id="AZG73016.1"/>
    </source>
</evidence>
<sequence length="146" mass="16103">MFLSFLPQSGFVQQANSAGQKTVGFAPASLILTNYFIASDWGVSSTKHMSLELCELKRSRVGKLLLYINNEQYSDILAILDLYRLKSGIEIGPYSDTKLSSGLNTLITCALEIINSSKGCKQIQQEFLSVLQAAESENKNIIFLAE</sequence>
<protein>
    <submittedName>
        <fullName evidence="1">Uncharacterized protein</fullName>
    </submittedName>
</protein>
<name>A0A3G8LTR6_9GAMM</name>
<dbReference type="AlphaFoldDB" id="A0A3G8LTR6"/>
<dbReference type="OrthoDB" id="7620156at2"/>